<keyword evidence="10" id="KW-1185">Reference proteome</keyword>
<dbReference type="GO" id="GO:0031969">
    <property type="term" value="C:chloroplast membrane"/>
    <property type="evidence" value="ECO:0007669"/>
    <property type="project" value="UniProtKB-SubCell"/>
</dbReference>
<evidence type="ECO:0000259" key="7">
    <source>
        <dbReference type="Pfam" id="PF04101"/>
    </source>
</evidence>
<feature type="domain" description="Glycosyl transferase family 28 C-terminal" evidence="7">
    <location>
        <begin position="287"/>
        <end position="445"/>
    </location>
</feature>
<dbReference type="AlphaFoldDB" id="A0A9W6ZX22"/>
<dbReference type="SUPFAM" id="SSF53756">
    <property type="entry name" value="UDP-Glycosyltransferase/glycogen phosphorylase"/>
    <property type="match status" value="1"/>
</dbReference>
<keyword evidence="3" id="KW-0328">Glycosyltransferase</keyword>
<comment type="similarity">
    <text evidence="1">Belongs to the glycosyltransferase 28 family.</text>
</comment>
<dbReference type="OrthoDB" id="200404at2759"/>
<accession>A0A9W6ZX22</accession>
<reference evidence="10" key="1">
    <citation type="journal article" date="2023" name="Commun. Biol.">
        <title>Genome analysis of Parmales, the sister group of diatoms, reveals the evolutionary specialization of diatoms from phago-mixotrophs to photoautotrophs.</title>
        <authorList>
            <person name="Ban H."/>
            <person name="Sato S."/>
            <person name="Yoshikawa S."/>
            <person name="Yamada K."/>
            <person name="Nakamura Y."/>
            <person name="Ichinomiya M."/>
            <person name="Sato N."/>
            <person name="Blanc-Mathieu R."/>
            <person name="Endo H."/>
            <person name="Kuwata A."/>
            <person name="Ogata H."/>
        </authorList>
    </citation>
    <scope>NUCLEOTIDE SEQUENCE [LARGE SCALE GENOMIC DNA]</scope>
    <source>
        <strain evidence="10">NIES 3701</strain>
    </source>
</reference>
<evidence type="ECO:0000256" key="3">
    <source>
        <dbReference type="ARBA" id="ARBA00022676"/>
    </source>
</evidence>
<dbReference type="EC" id="2.4.1.46" evidence="2"/>
<feature type="chain" id="PRO_5040991133" description="monogalactosyldiacylglycerol synthase" evidence="6">
    <location>
        <begin position="18"/>
        <end position="455"/>
    </location>
</feature>
<feature type="signal peptide" evidence="6">
    <location>
        <begin position="1"/>
        <end position="17"/>
    </location>
</feature>
<evidence type="ECO:0000313" key="9">
    <source>
        <dbReference type="EMBL" id="GMH58044.1"/>
    </source>
</evidence>
<feature type="domain" description="Diacylglycerol glucosyltransferase N-terminal" evidence="8">
    <location>
        <begin position="167"/>
        <end position="228"/>
    </location>
</feature>
<dbReference type="Pfam" id="PF04101">
    <property type="entry name" value="Glyco_tran_28_C"/>
    <property type="match status" value="1"/>
</dbReference>
<evidence type="ECO:0000259" key="8">
    <source>
        <dbReference type="Pfam" id="PF06925"/>
    </source>
</evidence>
<dbReference type="GO" id="GO:0009247">
    <property type="term" value="P:glycolipid biosynthetic process"/>
    <property type="evidence" value="ECO:0007669"/>
    <property type="project" value="InterPro"/>
</dbReference>
<evidence type="ECO:0000256" key="5">
    <source>
        <dbReference type="ARBA" id="ARBA00046299"/>
    </source>
</evidence>
<proteinExistence type="inferred from homology"/>
<comment type="subcellular location">
    <subcellularLocation>
        <location evidence="5">Plastid</location>
        <location evidence="5">Chloroplast membrane</location>
    </subcellularLocation>
</comment>
<protein>
    <recommendedName>
        <fullName evidence="2">monogalactosyldiacylglycerol synthase</fullName>
        <ecNumber evidence="2">2.4.1.46</ecNumber>
    </recommendedName>
</protein>
<sequence length="455" mass="49853">MRITVLLSLLTLTVAFAFTPRSLTVPRRPFNSRGSALNGKKIQLLISDTGGGHRASAISIRDQISALDPSVSCDIVDVYTTYCKVFPFNSYPDLYKLMVTLFDGVLWKLFYEGGDTDPGLWFNQLLTETFCYSEFKKCLLRPGLNLDPSLKDGTEKYSVPEDGGRPADMYVSVHPLTQSLPLKILQETKVNSPFITVCTDLGSASQSWFDYRCDKIIVPTEVLREKAVRTCRKFMMRDSLMMTSTPKEYDTEKVEVIGLPIRSGFEPSKDKAEYKTDLNLDPSKPNVLIVGGGDGMGGIVETANACISSLNGLASVTVICGSNAEAKKNLEGLHGSNGDVLVTGYTPSMPSYMNSADLMVTKAGPGSIAEASVCGLPIIMYSFLPGQEEGNISLVEEEGWGKYVKDPAEIGRLAKVWLEDGEGIEKRKERARKGGRQEAARDIAKVLLEELELCS</sequence>
<dbReference type="InterPro" id="IPR007235">
    <property type="entry name" value="Glyco_trans_28_C"/>
</dbReference>
<keyword evidence="6" id="KW-0732">Signal</keyword>
<keyword evidence="4" id="KW-0808">Transferase</keyword>
<dbReference type="PANTHER" id="PTHR43025">
    <property type="entry name" value="MONOGALACTOSYLDIACYLGLYCEROL SYNTHASE"/>
    <property type="match status" value="1"/>
</dbReference>
<comment type="caution">
    <text evidence="9">The sequence shown here is derived from an EMBL/GenBank/DDBJ whole genome shotgun (WGS) entry which is preliminary data.</text>
</comment>
<dbReference type="Gene3D" id="3.40.50.2000">
    <property type="entry name" value="Glycogen Phosphorylase B"/>
    <property type="match status" value="1"/>
</dbReference>
<evidence type="ECO:0000256" key="2">
    <source>
        <dbReference type="ARBA" id="ARBA00012615"/>
    </source>
</evidence>
<evidence type="ECO:0000256" key="4">
    <source>
        <dbReference type="ARBA" id="ARBA00022679"/>
    </source>
</evidence>
<dbReference type="GO" id="GO:0046509">
    <property type="term" value="F:1,2-diacylglycerol 3-beta-galactosyltransferase activity"/>
    <property type="evidence" value="ECO:0007669"/>
    <property type="project" value="UniProtKB-EC"/>
</dbReference>
<evidence type="ECO:0000256" key="1">
    <source>
        <dbReference type="ARBA" id="ARBA00006962"/>
    </source>
</evidence>
<dbReference type="InterPro" id="IPR009695">
    <property type="entry name" value="Diacylglyc_glucosyltr_N"/>
</dbReference>
<evidence type="ECO:0000313" key="10">
    <source>
        <dbReference type="Proteomes" id="UP001165085"/>
    </source>
</evidence>
<dbReference type="InterPro" id="IPR050519">
    <property type="entry name" value="Glycosyltransf_28_UgtP"/>
</dbReference>
<dbReference type="EMBL" id="BRXY01000050">
    <property type="protein sequence ID" value="GMH58044.1"/>
    <property type="molecule type" value="Genomic_DNA"/>
</dbReference>
<evidence type="ECO:0000256" key="6">
    <source>
        <dbReference type="SAM" id="SignalP"/>
    </source>
</evidence>
<gene>
    <name evidence="9" type="ORF">TrST_g7739</name>
</gene>
<dbReference type="Proteomes" id="UP001165085">
    <property type="component" value="Unassembled WGS sequence"/>
</dbReference>
<dbReference type="Pfam" id="PF06925">
    <property type="entry name" value="MGDG_synth"/>
    <property type="match status" value="1"/>
</dbReference>
<name>A0A9W6ZX22_9STRA</name>
<organism evidence="9 10">
    <name type="scientific">Triparma strigata</name>
    <dbReference type="NCBI Taxonomy" id="1606541"/>
    <lineage>
        <taxon>Eukaryota</taxon>
        <taxon>Sar</taxon>
        <taxon>Stramenopiles</taxon>
        <taxon>Ochrophyta</taxon>
        <taxon>Bolidophyceae</taxon>
        <taxon>Parmales</taxon>
        <taxon>Triparmaceae</taxon>
        <taxon>Triparma</taxon>
    </lineage>
</organism>
<dbReference type="PANTHER" id="PTHR43025:SF3">
    <property type="entry name" value="MONOGALACTOSYLDIACYLGLYCEROL SYNTHASE 1, CHLOROPLASTIC"/>
    <property type="match status" value="1"/>
</dbReference>